<gene>
    <name evidence="2" type="ORF">CLG94_10325</name>
</gene>
<dbReference type="Proteomes" id="UP000241436">
    <property type="component" value="Unassembled WGS sequence"/>
</dbReference>
<comment type="caution">
    <text evidence="2">The sequence shown here is derived from an EMBL/GenBank/DDBJ whole genome shotgun (WGS) entry which is preliminary data.</text>
</comment>
<reference evidence="2 3" key="1">
    <citation type="submission" date="2017-09" db="EMBL/GenBank/DDBJ databases">
        <title>Bloom of a denitrifying methanotroph, Candidatus Methylomirabilis limnetica, in a deep stratified lake.</title>
        <authorList>
            <person name="Graf J.S."/>
            <person name="Marchant H.K."/>
            <person name="Tienken D."/>
            <person name="Hach P.F."/>
            <person name="Brand A."/>
            <person name="Schubert C.J."/>
            <person name="Kuypers M.M."/>
            <person name="Milucka J."/>
        </authorList>
    </citation>
    <scope>NUCLEOTIDE SEQUENCE [LARGE SCALE GENOMIC DNA]</scope>
    <source>
        <strain evidence="2 3">Zug</strain>
    </source>
</reference>
<sequence>MRLAPWSPAMYEPWDLSPPVVPPRSSLYCLEPIGIGTPFVESLTGYIARLACAHAVSVADLVKLKLIGDMAKSLPLSPQGGTPHWTSRHGFNPMGYTLNCMTDTSGKWIEALEAATLRRDLSALTLLPFAGGVTAPFLVRKVRAWCPRCYQERREANSDVYDSLLWALRVVTVCPRHQQQLVTTCPHCDREQHPLAAYSYPGSCSRCRRWLGLQQDTSGADGATRQEVVEYQFWVANTLGEFLATALRLPSRLPRPNIRQNLWSYVNHLTGGNMTAFADLVQSPRIRICSWLAGQRIPRLDSLLRVCYHLGISLVTLVTGDPWDPDVSGPLKESARFRPNRGRVWPHRPNEVRRVLKAALHEEPTPSVAAIAHRMGYSGTGRLYQVDQDLCRRITANHRRARYSPGRKRPGAGRICDEATIKQSLEQSLAQAQPTALHRLAQRLGYANAVVLRSKYPDLCRAISAKRIALRKTRLNAVELALQAALEEDPPPSLREMTRRLGPSWLQSLRQHFPVLCDALENRRKQYRDSRGAELQKAFMALLSEDPPPSVVKACQRVGVSQGTFSSKFPDLRSAVAARYVKHRAEAKQKRKELLREKIRHSVLQLHRQGIFPSWSRVMSLLSKDSLKDWDLRARYFKEARQELE</sequence>
<dbReference type="EMBL" id="NVQC01000026">
    <property type="protein sequence ID" value="PTL35294.1"/>
    <property type="molecule type" value="Genomic_DNA"/>
</dbReference>
<protein>
    <recommendedName>
        <fullName evidence="1">TniQ domain-containing protein</fullName>
    </recommendedName>
</protein>
<reference evidence="3" key="2">
    <citation type="journal article" date="2018" name="Environ. Microbiol.">
        <title>Bloom of a denitrifying methanotroph, 'Candidatus Methylomirabilis limnetica', in a deep stratified lake.</title>
        <authorList>
            <person name="Graf J.S."/>
            <person name="Mayr M.J."/>
            <person name="Marchant H.K."/>
            <person name="Tienken D."/>
            <person name="Hach P.F."/>
            <person name="Brand A."/>
            <person name="Schubert C.J."/>
            <person name="Kuypers M.M."/>
            <person name="Milucka J."/>
        </authorList>
    </citation>
    <scope>NUCLEOTIDE SEQUENCE [LARGE SCALE GENOMIC DNA]</scope>
    <source>
        <strain evidence="3">Zug</strain>
    </source>
</reference>
<dbReference type="AlphaFoldDB" id="A0A2T4TW06"/>
<feature type="domain" description="TniQ" evidence="1">
    <location>
        <begin position="32"/>
        <end position="181"/>
    </location>
</feature>
<accession>A0A2T4TW06</accession>
<evidence type="ECO:0000259" key="1">
    <source>
        <dbReference type="Pfam" id="PF06527"/>
    </source>
</evidence>
<dbReference type="Pfam" id="PF06527">
    <property type="entry name" value="TniQ"/>
    <property type="match status" value="1"/>
</dbReference>
<evidence type="ECO:0000313" key="2">
    <source>
        <dbReference type="EMBL" id="PTL35294.1"/>
    </source>
</evidence>
<dbReference type="InterPro" id="IPR009492">
    <property type="entry name" value="TniQ"/>
</dbReference>
<organism evidence="2 3">
    <name type="scientific">Candidatus Methylomirabilis limnetica</name>
    <dbReference type="NCBI Taxonomy" id="2033718"/>
    <lineage>
        <taxon>Bacteria</taxon>
        <taxon>Candidatus Methylomirabilota</taxon>
        <taxon>Candidatus Methylomirabilia</taxon>
        <taxon>Candidatus Methylomirabilales</taxon>
        <taxon>Candidatus Methylomirabilaceae</taxon>
        <taxon>Candidatus Methylomirabilis</taxon>
    </lineage>
</organism>
<keyword evidence="3" id="KW-1185">Reference proteome</keyword>
<name>A0A2T4TW06_9BACT</name>
<proteinExistence type="predicted"/>
<evidence type="ECO:0000313" key="3">
    <source>
        <dbReference type="Proteomes" id="UP000241436"/>
    </source>
</evidence>